<dbReference type="EMBL" id="BAAAMY010000001">
    <property type="protein sequence ID" value="GAA1904766.1"/>
    <property type="molecule type" value="Genomic_DNA"/>
</dbReference>
<reference evidence="1 2" key="1">
    <citation type="journal article" date="2019" name="Int. J. Syst. Evol. Microbiol.">
        <title>The Global Catalogue of Microorganisms (GCM) 10K type strain sequencing project: providing services to taxonomists for standard genome sequencing and annotation.</title>
        <authorList>
            <consortium name="The Broad Institute Genomics Platform"/>
            <consortium name="The Broad Institute Genome Sequencing Center for Infectious Disease"/>
            <person name="Wu L."/>
            <person name="Ma J."/>
        </authorList>
    </citation>
    <scope>NUCLEOTIDE SEQUENCE [LARGE SCALE GENOMIC DNA]</scope>
    <source>
        <strain evidence="1 2">JCM 14046</strain>
    </source>
</reference>
<evidence type="ECO:0000313" key="2">
    <source>
        <dbReference type="Proteomes" id="UP001501612"/>
    </source>
</evidence>
<gene>
    <name evidence="1" type="ORF">GCM10009737_01770</name>
</gene>
<protein>
    <submittedName>
        <fullName evidence="1">Uncharacterized protein</fullName>
    </submittedName>
</protein>
<sequence>MHITAAHDTAFKARFKDHRSQGCVRLTVLPNQGLGCSEILTGYVPTVQIAIRGVPPPERIARAGLPLGCGPTSGDRPVGWSVRGIGDSCHCTKFTEVRLDSVDRGSNAVGHQGVPRFMGGNPLVGEWLVKSQVAAATALVP</sequence>
<comment type="caution">
    <text evidence="1">The sequence shown here is derived from an EMBL/GenBank/DDBJ whole genome shotgun (WGS) entry which is preliminary data.</text>
</comment>
<proteinExistence type="predicted"/>
<keyword evidence="2" id="KW-1185">Reference proteome</keyword>
<accession>A0ABN2NVV0</accession>
<evidence type="ECO:0000313" key="1">
    <source>
        <dbReference type="EMBL" id="GAA1904766.1"/>
    </source>
</evidence>
<organism evidence="1 2">
    <name type="scientific">Nocardioides lentus</name>
    <dbReference type="NCBI Taxonomy" id="338077"/>
    <lineage>
        <taxon>Bacteria</taxon>
        <taxon>Bacillati</taxon>
        <taxon>Actinomycetota</taxon>
        <taxon>Actinomycetes</taxon>
        <taxon>Propionibacteriales</taxon>
        <taxon>Nocardioidaceae</taxon>
        <taxon>Nocardioides</taxon>
    </lineage>
</organism>
<name>A0ABN2NVV0_9ACTN</name>
<dbReference type="Proteomes" id="UP001501612">
    <property type="component" value="Unassembled WGS sequence"/>
</dbReference>